<accession>A0ABQ9UBC9</accession>
<keyword evidence="2" id="KW-1185">Reference proteome</keyword>
<comment type="caution">
    <text evidence="1">The sequence shown here is derived from an EMBL/GenBank/DDBJ whole genome shotgun (WGS) entry which is preliminary data.</text>
</comment>
<dbReference type="Proteomes" id="UP001266305">
    <property type="component" value="Unassembled WGS sequence"/>
</dbReference>
<organism evidence="1 2">
    <name type="scientific">Saguinus oedipus</name>
    <name type="common">Cotton-top tamarin</name>
    <name type="synonym">Oedipomidas oedipus</name>
    <dbReference type="NCBI Taxonomy" id="9490"/>
    <lineage>
        <taxon>Eukaryota</taxon>
        <taxon>Metazoa</taxon>
        <taxon>Chordata</taxon>
        <taxon>Craniata</taxon>
        <taxon>Vertebrata</taxon>
        <taxon>Euteleostomi</taxon>
        <taxon>Mammalia</taxon>
        <taxon>Eutheria</taxon>
        <taxon>Euarchontoglires</taxon>
        <taxon>Primates</taxon>
        <taxon>Haplorrhini</taxon>
        <taxon>Platyrrhini</taxon>
        <taxon>Cebidae</taxon>
        <taxon>Callitrichinae</taxon>
        <taxon>Saguinus</taxon>
    </lineage>
</organism>
<reference evidence="1 2" key="1">
    <citation type="submission" date="2023-05" db="EMBL/GenBank/DDBJ databases">
        <title>B98-5 Cell Line De Novo Hybrid Assembly: An Optical Mapping Approach.</title>
        <authorList>
            <person name="Kananen K."/>
            <person name="Auerbach J.A."/>
            <person name="Kautto E."/>
            <person name="Blachly J.S."/>
        </authorList>
    </citation>
    <scope>NUCLEOTIDE SEQUENCE [LARGE SCALE GENOMIC DNA]</scope>
    <source>
        <strain evidence="1">B95-8</strain>
        <tissue evidence="1">Cell line</tissue>
    </source>
</reference>
<protein>
    <submittedName>
        <fullName evidence="1">Uncharacterized protein</fullName>
    </submittedName>
</protein>
<evidence type="ECO:0000313" key="2">
    <source>
        <dbReference type="Proteomes" id="UP001266305"/>
    </source>
</evidence>
<sequence length="115" mass="12562">MSALSHRLFQNGSKDSSLDMLGTDIWAANTFDSFSGATWDLQPEKLDLTQFHRKVRHTPKQPLPHIDREGFPAACVSMEGQKSEKAVALETMLAAVTQLVCSHLLPSKAAGLGEI</sequence>
<proteinExistence type="predicted"/>
<gene>
    <name evidence="1" type="ORF">P7K49_028115</name>
</gene>
<dbReference type="EMBL" id="JASSZA010000014">
    <property type="protein sequence ID" value="KAK2094377.1"/>
    <property type="molecule type" value="Genomic_DNA"/>
</dbReference>
<name>A0ABQ9UBC9_SAGOE</name>
<evidence type="ECO:0000313" key="1">
    <source>
        <dbReference type="EMBL" id="KAK2094377.1"/>
    </source>
</evidence>